<dbReference type="SUPFAM" id="SSF46894">
    <property type="entry name" value="C-terminal effector domain of the bipartite response regulators"/>
    <property type="match status" value="1"/>
</dbReference>
<evidence type="ECO:0000256" key="2">
    <source>
        <dbReference type="ARBA" id="ARBA00022553"/>
    </source>
</evidence>
<dbReference type="SMART" id="SM00421">
    <property type="entry name" value="HTH_LUXR"/>
    <property type="match status" value="1"/>
</dbReference>
<dbReference type="InterPro" id="IPR039420">
    <property type="entry name" value="WalR-like"/>
</dbReference>
<dbReference type="GO" id="GO:0006355">
    <property type="term" value="P:regulation of DNA-templated transcription"/>
    <property type="evidence" value="ECO:0007669"/>
    <property type="project" value="InterPro"/>
</dbReference>
<keyword evidence="2 7" id="KW-0597">Phosphoprotein</keyword>
<sequence length="209" mass="23966">MRYLKVVIADDDGLIRDSLKLILELEDDIEVVATAKNGQEVIDCSRRYSPDVVLMDIRMPILDGVLATKKIKEQQKDIKIIILTTFKDDEYIAEAIKNGAEGYILKNQNSDSIIECLRTVYNGNGVFQRDILNSLMCMIKNKKKSSNKINLTERELEILALIGQGLSNKEISKKVYLSEGTIRNYITNLLQKLQLRDRTQLAIYYLKNY</sequence>
<keyword evidence="3" id="KW-0805">Transcription regulation</keyword>
<dbReference type="GO" id="GO:0003677">
    <property type="term" value="F:DNA binding"/>
    <property type="evidence" value="ECO:0007669"/>
    <property type="project" value="UniProtKB-KW"/>
</dbReference>
<dbReference type="Pfam" id="PF00196">
    <property type="entry name" value="GerE"/>
    <property type="match status" value="1"/>
</dbReference>
<dbReference type="KEGG" id="cno:NT01CX_1314"/>
<dbReference type="SMART" id="SM00448">
    <property type="entry name" value="REC"/>
    <property type="match status" value="1"/>
</dbReference>
<reference evidence="10 11" key="1">
    <citation type="journal article" date="2006" name="Nat. Biotechnol.">
        <title>The genome and transcriptomes of the anti-tumor agent Clostridium novyi-NT.</title>
        <authorList>
            <person name="Bettegowda C."/>
            <person name="Huang X."/>
            <person name="Lin J."/>
            <person name="Cheong I."/>
            <person name="Kohli M."/>
            <person name="Szabo S.A."/>
            <person name="Zhang X."/>
            <person name="Diaz L.A. Jr."/>
            <person name="Velculescu V.E."/>
            <person name="Parmigiani G."/>
            <person name="Kinzler K.W."/>
            <person name="Vogelstein B."/>
            <person name="Zhou S."/>
        </authorList>
    </citation>
    <scope>NUCLEOTIDE SEQUENCE [LARGE SCALE GENOMIC DNA]</scope>
    <source>
        <strain evidence="10 11">NT</strain>
    </source>
</reference>
<evidence type="ECO:0000313" key="10">
    <source>
        <dbReference type="EMBL" id="ABK61497.1"/>
    </source>
</evidence>
<evidence type="ECO:0000256" key="6">
    <source>
        <dbReference type="ARBA" id="ARBA00024867"/>
    </source>
</evidence>
<evidence type="ECO:0000256" key="1">
    <source>
        <dbReference type="ARBA" id="ARBA00018672"/>
    </source>
</evidence>
<dbReference type="InterPro" id="IPR016032">
    <property type="entry name" value="Sig_transdc_resp-reg_C-effctor"/>
</dbReference>
<dbReference type="Proteomes" id="UP000008220">
    <property type="component" value="Chromosome"/>
</dbReference>
<dbReference type="EMBL" id="CP000382">
    <property type="protein sequence ID" value="ABK61497.1"/>
    <property type="molecule type" value="Genomic_DNA"/>
</dbReference>
<feature type="domain" description="HTH luxR-type" evidence="8">
    <location>
        <begin position="144"/>
        <end position="209"/>
    </location>
</feature>
<dbReference type="PANTHER" id="PTHR43214:SF40">
    <property type="entry name" value="TRANSCRIPTIONAL REGULATORY PROTEIN LNRK"/>
    <property type="match status" value="1"/>
</dbReference>
<evidence type="ECO:0000256" key="5">
    <source>
        <dbReference type="ARBA" id="ARBA00023163"/>
    </source>
</evidence>
<dbReference type="AlphaFoldDB" id="A0PYE5"/>
<dbReference type="Gene3D" id="3.40.50.2300">
    <property type="match status" value="1"/>
</dbReference>
<keyword evidence="5" id="KW-0804">Transcription</keyword>
<dbReference type="HOGENOM" id="CLU_000445_90_10_9"/>
<dbReference type="eggNOG" id="COG2197">
    <property type="taxonomic scope" value="Bacteria"/>
</dbReference>
<name>A0PYE5_CLONN</name>
<evidence type="ECO:0000259" key="9">
    <source>
        <dbReference type="PROSITE" id="PS50110"/>
    </source>
</evidence>
<comment type="function">
    <text evidence="6">May play the central regulatory role in sporulation. It may be an element of the effector pathway responsible for the activation of sporulation genes in response to nutritional stress. Spo0A may act in concert with spo0H (a sigma factor) to control the expression of some genes that are critical to the sporulation process.</text>
</comment>
<organism evidence="10 11">
    <name type="scientific">Clostridium novyi (strain NT)</name>
    <dbReference type="NCBI Taxonomy" id="386415"/>
    <lineage>
        <taxon>Bacteria</taxon>
        <taxon>Bacillati</taxon>
        <taxon>Bacillota</taxon>
        <taxon>Clostridia</taxon>
        <taxon>Eubacteriales</taxon>
        <taxon>Clostridiaceae</taxon>
        <taxon>Clostridium</taxon>
    </lineage>
</organism>
<evidence type="ECO:0000256" key="3">
    <source>
        <dbReference type="ARBA" id="ARBA00023015"/>
    </source>
</evidence>
<keyword evidence="11" id="KW-1185">Reference proteome</keyword>
<feature type="modified residue" description="4-aspartylphosphate" evidence="7">
    <location>
        <position position="56"/>
    </location>
</feature>
<evidence type="ECO:0000259" key="8">
    <source>
        <dbReference type="PROSITE" id="PS50043"/>
    </source>
</evidence>
<keyword evidence="4" id="KW-0238">DNA-binding</keyword>
<dbReference type="PRINTS" id="PR00038">
    <property type="entry name" value="HTHLUXR"/>
</dbReference>
<dbReference type="InterPro" id="IPR000792">
    <property type="entry name" value="Tscrpt_reg_LuxR_C"/>
</dbReference>
<dbReference type="PANTHER" id="PTHR43214">
    <property type="entry name" value="TWO-COMPONENT RESPONSE REGULATOR"/>
    <property type="match status" value="1"/>
</dbReference>
<dbReference type="InterPro" id="IPR001789">
    <property type="entry name" value="Sig_transdc_resp-reg_receiver"/>
</dbReference>
<dbReference type="Pfam" id="PF00072">
    <property type="entry name" value="Response_reg"/>
    <property type="match status" value="1"/>
</dbReference>
<dbReference type="PROSITE" id="PS00622">
    <property type="entry name" value="HTH_LUXR_1"/>
    <property type="match status" value="1"/>
</dbReference>
<feature type="domain" description="Response regulatory" evidence="9">
    <location>
        <begin position="5"/>
        <end position="121"/>
    </location>
</feature>
<protein>
    <recommendedName>
        <fullName evidence="1">Stage 0 sporulation protein A homolog</fullName>
    </recommendedName>
</protein>
<dbReference type="InterPro" id="IPR011006">
    <property type="entry name" value="CheY-like_superfamily"/>
</dbReference>
<dbReference type="PROSITE" id="PS50043">
    <property type="entry name" value="HTH_LUXR_2"/>
    <property type="match status" value="1"/>
</dbReference>
<dbReference type="GO" id="GO:0000160">
    <property type="term" value="P:phosphorelay signal transduction system"/>
    <property type="evidence" value="ECO:0007669"/>
    <property type="project" value="InterPro"/>
</dbReference>
<dbReference type="InterPro" id="IPR058245">
    <property type="entry name" value="NreC/VraR/RcsB-like_REC"/>
</dbReference>
<dbReference type="STRING" id="386415.NT01CX_1314"/>
<evidence type="ECO:0000256" key="4">
    <source>
        <dbReference type="ARBA" id="ARBA00023125"/>
    </source>
</evidence>
<proteinExistence type="predicted"/>
<dbReference type="CDD" id="cd06170">
    <property type="entry name" value="LuxR_C_like"/>
    <property type="match status" value="1"/>
</dbReference>
<dbReference type="SUPFAM" id="SSF52172">
    <property type="entry name" value="CheY-like"/>
    <property type="match status" value="1"/>
</dbReference>
<evidence type="ECO:0000256" key="7">
    <source>
        <dbReference type="PROSITE-ProRule" id="PRU00169"/>
    </source>
</evidence>
<evidence type="ECO:0000313" key="11">
    <source>
        <dbReference type="Proteomes" id="UP000008220"/>
    </source>
</evidence>
<gene>
    <name evidence="10" type="ordered locus">NT01CX_1314</name>
</gene>
<dbReference type="CDD" id="cd17535">
    <property type="entry name" value="REC_NarL-like"/>
    <property type="match status" value="1"/>
</dbReference>
<dbReference type="PROSITE" id="PS50110">
    <property type="entry name" value="RESPONSE_REGULATORY"/>
    <property type="match status" value="1"/>
</dbReference>
<accession>A0PYE5</accession>